<dbReference type="Pfam" id="PF00501">
    <property type="entry name" value="AMP-binding"/>
    <property type="match status" value="1"/>
</dbReference>
<name>A0ABV3C102_9ACTN</name>
<dbReference type="SUPFAM" id="SSF56801">
    <property type="entry name" value="Acetyl-CoA synthetase-like"/>
    <property type="match status" value="1"/>
</dbReference>
<feature type="non-terminal residue" evidence="3">
    <location>
        <position position="667"/>
    </location>
</feature>
<dbReference type="Gene3D" id="3.30.559.30">
    <property type="entry name" value="Nonribosomal peptide synthetase, condensation domain"/>
    <property type="match status" value="1"/>
</dbReference>
<protein>
    <submittedName>
        <fullName evidence="3">Condensation domain-containing protein</fullName>
    </submittedName>
</protein>
<gene>
    <name evidence="3" type="ORF">ABZ921_40625</name>
</gene>
<comment type="caution">
    <text evidence="3">The sequence shown here is derived from an EMBL/GenBank/DDBJ whole genome shotgun (WGS) entry which is preliminary data.</text>
</comment>
<accession>A0ABV3C102</accession>
<dbReference type="CDD" id="cd19543">
    <property type="entry name" value="DCL_NRPS"/>
    <property type="match status" value="1"/>
</dbReference>
<dbReference type="SUPFAM" id="SSF52777">
    <property type="entry name" value="CoA-dependent acyltransferases"/>
    <property type="match status" value="2"/>
</dbReference>
<dbReference type="Pfam" id="PF00668">
    <property type="entry name" value="Condensation"/>
    <property type="match status" value="1"/>
</dbReference>
<dbReference type="Proteomes" id="UP001551176">
    <property type="component" value="Unassembled WGS sequence"/>
</dbReference>
<organism evidence="3 4">
    <name type="scientific">Streptomyces atriruber</name>
    <dbReference type="NCBI Taxonomy" id="545121"/>
    <lineage>
        <taxon>Bacteria</taxon>
        <taxon>Bacillati</taxon>
        <taxon>Actinomycetota</taxon>
        <taxon>Actinomycetes</taxon>
        <taxon>Kitasatosporales</taxon>
        <taxon>Streptomycetaceae</taxon>
        <taxon>Streptomyces</taxon>
    </lineage>
</organism>
<dbReference type="InterPro" id="IPR000873">
    <property type="entry name" value="AMP-dep_synth/lig_dom"/>
</dbReference>
<sequence>MTRSVVEDVWPLSPLQEGLLFHAAFDDQGPDVYQGQRMLELVGPLDVDRLRRTWEALLARHGALRASFRGRKSGEAVQVIAREAALPWRLVDVSGLTEHEALAETDRLATGERSRRFDPAVAPLLRLLLVRLGDRRHRLVVTSHHVVMDGWSMAVLFNELPAVYAEGGHTRSLPRVTSYREYLAWLNRQDKEAARDAWRAELSGADEPTLVAPADPGRTPITPESLITHISEELTEGLAQVSRSHGITVNTVIQGAWALVLARLAGRTDVVFGATAAGRPAELSGVESMIGLFINTLPVRVRLDGAQPVSEMLAALQSRQAALMAHQHLGLPAIQKLAGPGSVFDTIVVYENYPRPPEREPAPGMFAIRFLGGEEAAHYPLTLVVAPEGDRMGFKLDHRPDLFDRAAARSVVERLIRVLEQVVADPSVPVGRVDVAGAAERSLVVAEWNATRQPVTADSVPELIARQAGRTPDGVAIVDGERSMSYRELQSASERLALHLTAVGVNRGDRVAVAMERSADLIVALLAVWRAGAAFVPVDVEYPAERVAFLLEDSAPVAVVCTRHTSRFVPDHAAGGRRVVIDDADTASAFAPAGRPAAHVADHTTGRLAVAIGADDVAYVMYTSGSSGVPKGVVVPHGAVAGLVGLAGGAGVSGWSVGVGDAVLMHA</sequence>
<dbReference type="InterPro" id="IPR023213">
    <property type="entry name" value="CAT-like_dom_sf"/>
</dbReference>
<dbReference type="RefSeq" id="WP_359358754.1">
    <property type="nucleotide sequence ID" value="NZ_JBEYXV010000035.1"/>
</dbReference>
<dbReference type="PANTHER" id="PTHR45527">
    <property type="entry name" value="NONRIBOSOMAL PEPTIDE SYNTHETASE"/>
    <property type="match status" value="1"/>
</dbReference>
<feature type="domain" description="AMP-dependent synthetase/ligase" evidence="1">
    <location>
        <begin position="465"/>
        <end position="646"/>
    </location>
</feature>
<feature type="domain" description="Condensation" evidence="2">
    <location>
        <begin position="7"/>
        <end position="441"/>
    </location>
</feature>
<dbReference type="PANTHER" id="PTHR45527:SF1">
    <property type="entry name" value="FATTY ACID SYNTHASE"/>
    <property type="match status" value="1"/>
</dbReference>
<dbReference type="Gene3D" id="3.30.559.10">
    <property type="entry name" value="Chloramphenicol acetyltransferase-like domain"/>
    <property type="match status" value="1"/>
</dbReference>
<evidence type="ECO:0000259" key="2">
    <source>
        <dbReference type="Pfam" id="PF00668"/>
    </source>
</evidence>
<evidence type="ECO:0000313" key="4">
    <source>
        <dbReference type="Proteomes" id="UP001551176"/>
    </source>
</evidence>
<proteinExistence type="predicted"/>
<keyword evidence="4" id="KW-1185">Reference proteome</keyword>
<dbReference type="InterPro" id="IPR020845">
    <property type="entry name" value="AMP-binding_CS"/>
</dbReference>
<evidence type="ECO:0000313" key="3">
    <source>
        <dbReference type="EMBL" id="MEU6826950.1"/>
    </source>
</evidence>
<dbReference type="EMBL" id="JBEYXV010000035">
    <property type="protein sequence ID" value="MEU6826950.1"/>
    <property type="molecule type" value="Genomic_DNA"/>
</dbReference>
<dbReference type="PROSITE" id="PS00455">
    <property type="entry name" value="AMP_BINDING"/>
    <property type="match status" value="1"/>
</dbReference>
<dbReference type="Gene3D" id="3.40.50.980">
    <property type="match status" value="2"/>
</dbReference>
<dbReference type="InterPro" id="IPR001242">
    <property type="entry name" value="Condensation_dom"/>
</dbReference>
<reference evidence="3 4" key="1">
    <citation type="submission" date="2024-06" db="EMBL/GenBank/DDBJ databases">
        <title>The Natural Products Discovery Center: Release of the First 8490 Sequenced Strains for Exploring Actinobacteria Biosynthetic Diversity.</title>
        <authorList>
            <person name="Kalkreuter E."/>
            <person name="Kautsar S.A."/>
            <person name="Yang D."/>
            <person name="Bader C.D."/>
            <person name="Teijaro C.N."/>
            <person name="Fluegel L."/>
            <person name="Davis C.M."/>
            <person name="Simpson J.R."/>
            <person name="Lauterbach L."/>
            <person name="Steele A.D."/>
            <person name="Gui C."/>
            <person name="Meng S."/>
            <person name="Li G."/>
            <person name="Viehrig K."/>
            <person name="Ye F."/>
            <person name="Su P."/>
            <person name="Kiefer A.F."/>
            <person name="Nichols A."/>
            <person name="Cepeda A.J."/>
            <person name="Yan W."/>
            <person name="Fan B."/>
            <person name="Jiang Y."/>
            <person name="Adhikari A."/>
            <person name="Zheng C.-J."/>
            <person name="Schuster L."/>
            <person name="Cowan T.M."/>
            <person name="Smanski M.J."/>
            <person name="Chevrette M.G."/>
            <person name="De Carvalho L.P.S."/>
            <person name="Shen B."/>
        </authorList>
    </citation>
    <scope>NUCLEOTIDE SEQUENCE [LARGE SCALE GENOMIC DNA]</scope>
    <source>
        <strain evidence="3 4">NPDC046838</strain>
    </source>
</reference>
<evidence type="ECO:0000259" key="1">
    <source>
        <dbReference type="Pfam" id="PF00501"/>
    </source>
</evidence>